<sequence>MPIVSRYLVALLMATSGITFNAYAASLSVQVTDQTGQPLKDAVVELIAPQGIDVPAAVELNYKMVQQNKSFVPFVLAVPRNAVVDFPNLDATRHHVYSFSPAKTFEIKLYKGRPHAPIIFQNPGLVALGCNIHDSMQGHIYVADSSLVAVTDSKGQLHFSDINTGSYQVKLWHPWQKKHQDRETLKLTDKAVSLRFMLPINLPKPVTKPASYPNYQER</sequence>
<dbReference type="Gene3D" id="2.60.40.420">
    <property type="entry name" value="Cupredoxins - blue copper proteins"/>
    <property type="match status" value="1"/>
</dbReference>
<evidence type="ECO:0000313" key="3">
    <source>
        <dbReference type="Proteomes" id="UP001201273"/>
    </source>
</evidence>
<gene>
    <name evidence="2" type="ORF">K6Y31_07440</name>
</gene>
<dbReference type="Proteomes" id="UP001201273">
    <property type="component" value="Unassembled WGS sequence"/>
</dbReference>
<evidence type="ECO:0000313" key="2">
    <source>
        <dbReference type="EMBL" id="MCE2594646.1"/>
    </source>
</evidence>
<comment type="caution">
    <text evidence="2">The sequence shown here is derived from an EMBL/GenBank/DDBJ whole genome shotgun (WGS) entry which is preliminary data.</text>
</comment>
<dbReference type="SUPFAM" id="SSF49503">
    <property type="entry name" value="Cupredoxins"/>
    <property type="match status" value="1"/>
</dbReference>
<dbReference type="EMBL" id="JAIMJA010000006">
    <property type="protein sequence ID" value="MCE2594646.1"/>
    <property type="molecule type" value="Genomic_DNA"/>
</dbReference>
<keyword evidence="1" id="KW-0732">Signal</keyword>
<feature type="signal peptide" evidence="1">
    <location>
        <begin position="1"/>
        <end position="24"/>
    </location>
</feature>
<proteinExistence type="predicted"/>
<feature type="chain" id="PRO_5046348455" evidence="1">
    <location>
        <begin position="25"/>
        <end position="218"/>
    </location>
</feature>
<dbReference type="InterPro" id="IPR008972">
    <property type="entry name" value="Cupredoxin"/>
</dbReference>
<accession>A0ABS8W6M9</accession>
<organism evidence="2 3">
    <name type="scientific">Motilimonas cestriensis</name>
    <dbReference type="NCBI Taxonomy" id="2742685"/>
    <lineage>
        <taxon>Bacteria</taxon>
        <taxon>Pseudomonadati</taxon>
        <taxon>Pseudomonadota</taxon>
        <taxon>Gammaproteobacteria</taxon>
        <taxon>Alteromonadales</taxon>
        <taxon>Alteromonadales genera incertae sedis</taxon>
        <taxon>Motilimonas</taxon>
    </lineage>
</organism>
<name>A0ABS8W6M9_9GAMM</name>
<reference evidence="2 3" key="1">
    <citation type="journal article" date="2022" name="Environ. Microbiol. Rep.">
        <title>Eco-phylogenetic analyses reveal divergent evolution of vitamin B12 metabolism in the marine bacterial family 'Psychromonadaceae'.</title>
        <authorList>
            <person name="Jin X."/>
            <person name="Yang Y."/>
            <person name="Cao H."/>
            <person name="Gao B."/>
            <person name="Zhao Z."/>
        </authorList>
    </citation>
    <scope>NUCLEOTIDE SEQUENCE [LARGE SCALE GENOMIC DNA]</scope>
    <source>
        <strain evidence="2 3">MKS20</strain>
    </source>
</reference>
<keyword evidence="3" id="KW-1185">Reference proteome</keyword>
<dbReference type="RefSeq" id="WP_233052179.1">
    <property type="nucleotide sequence ID" value="NZ_JAIMJA010000006.1"/>
</dbReference>
<protein>
    <submittedName>
        <fullName evidence="2">Methylamine utilization protein</fullName>
    </submittedName>
</protein>
<evidence type="ECO:0000256" key="1">
    <source>
        <dbReference type="SAM" id="SignalP"/>
    </source>
</evidence>